<keyword evidence="4 6" id="KW-1133">Transmembrane helix</keyword>
<dbReference type="Proteomes" id="UP000636264">
    <property type="component" value="Unassembled WGS sequence"/>
</dbReference>
<dbReference type="GO" id="GO:0005886">
    <property type="term" value="C:plasma membrane"/>
    <property type="evidence" value="ECO:0007669"/>
    <property type="project" value="UniProtKB-SubCell"/>
</dbReference>
<reference evidence="8" key="1">
    <citation type="journal article" date="2014" name="Int. J. Syst. Evol. Microbiol.">
        <title>Complete genome sequence of Corynebacterium casei LMG S-19264T (=DSM 44701T), isolated from a smear-ripened cheese.</title>
        <authorList>
            <consortium name="US DOE Joint Genome Institute (JGI-PGF)"/>
            <person name="Walter F."/>
            <person name="Albersmeier A."/>
            <person name="Kalinowski J."/>
            <person name="Ruckert C."/>
        </authorList>
    </citation>
    <scope>NUCLEOTIDE SEQUENCE</scope>
    <source>
        <strain evidence="8">CGMCC 1.15320</strain>
    </source>
</reference>
<feature type="transmembrane region" description="Helical" evidence="6">
    <location>
        <begin position="27"/>
        <end position="45"/>
    </location>
</feature>
<dbReference type="EMBL" id="BMIF01000002">
    <property type="protein sequence ID" value="GGA59497.1"/>
    <property type="molecule type" value="Genomic_DNA"/>
</dbReference>
<evidence type="ECO:0000313" key="9">
    <source>
        <dbReference type="Proteomes" id="UP000636264"/>
    </source>
</evidence>
<feature type="domain" description="Prepilin type IV endopeptidase peptidase" evidence="7">
    <location>
        <begin position="8"/>
        <end position="112"/>
    </location>
</feature>
<dbReference type="GO" id="GO:0004190">
    <property type="term" value="F:aspartic-type endopeptidase activity"/>
    <property type="evidence" value="ECO:0007669"/>
    <property type="project" value="InterPro"/>
</dbReference>
<name>A0A916W1F7_9HYPH</name>
<dbReference type="RefSeq" id="WP_188719987.1">
    <property type="nucleotide sequence ID" value="NZ_BMIF01000002.1"/>
</dbReference>
<evidence type="ECO:0000256" key="6">
    <source>
        <dbReference type="SAM" id="Phobius"/>
    </source>
</evidence>
<keyword evidence="3 6" id="KW-0812">Transmembrane</keyword>
<keyword evidence="2" id="KW-1003">Cell membrane</keyword>
<dbReference type="Gene3D" id="1.20.120.1220">
    <property type="match status" value="1"/>
</dbReference>
<dbReference type="InterPro" id="IPR000045">
    <property type="entry name" value="Prepilin_IV_endopep_pep"/>
</dbReference>
<accession>A0A916W1F7</accession>
<reference evidence="8" key="2">
    <citation type="submission" date="2020-09" db="EMBL/GenBank/DDBJ databases">
        <authorList>
            <person name="Sun Q."/>
            <person name="Zhou Y."/>
        </authorList>
    </citation>
    <scope>NUCLEOTIDE SEQUENCE</scope>
    <source>
        <strain evidence="8">CGMCC 1.15320</strain>
    </source>
</reference>
<sequence length="173" mass="18244">MVESAVLLIFPFCMVYAAVSDMISMTIANRVSLLLVGAFFLLAFLTGMPSTDIGLHLGTGAIVLLVTFTLFALGVMGGGDAKLMAATAVWFGFNLSLVEYLTTSAVLGGALTLGLLVYRKSVWATFTGNNILLRHFADAKAGIPYGVALGIGGLITYTQTPLAQWAMQRLSAL</sequence>
<dbReference type="InterPro" id="IPR052218">
    <property type="entry name" value="Preflagellin_Peptidase"/>
</dbReference>
<keyword evidence="5 6" id="KW-0472">Membrane</keyword>
<dbReference type="AlphaFoldDB" id="A0A916W1F7"/>
<protein>
    <submittedName>
        <fullName evidence="8">Peptidase</fullName>
    </submittedName>
</protein>
<comment type="caution">
    <text evidence="8">The sequence shown here is derived from an EMBL/GenBank/DDBJ whole genome shotgun (WGS) entry which is preliminary data.</text>
</comment>
<evidence type="ECO:0000313" key="8">
    <source>
        <dbReference type="EMBL" id="GGA59497.1"/>
    </source>
</evidence>
<comment type="subcellular location">
    <subcellularLocation>
        <location evidence="1">Cell membrane</location>
        <topology evidence="1">Multi-pass membrane protein</topology>
    </subcellularLocation>
</comment>
<dbReference type="PANTHER" id="PTHR36506">
    <property type="entry name" value="PREFLAGELLIN PEPTIDASE"/>
    <property type="match status" value="1"/>
</dbReference>
<evidence type="ECO:0000256" key="4">
    <source>
        <dbReference type="ARBA" id="ARBA00022989"/>
    </source>
</evidence>
<feature type="transmembrane region" description="Helical" evidence="6">
    <location>
        <begin position="97"/>
        <end position="118"/>
    </location>
</feature>
<proteinExistence type="predicted"/>
<evidence type="ECO:0000256" key="2">
    <source>
        <dbReference type="ARBA" id="ARBA00022475"/>
    </source>
</evidence>
<gene>
    <name evidence="8" type="ORF">GCM10011385_11540</name>
</gene>
<evidence type="ECO:0000256" key="5">
    <source>
        <dbReference type="ARBA" id="ARBA00023136"/>
    </source>
</evidence>
<evidence type="ECO:0000256" key="1">
    <source>
        <dbReference type="ARBA" id="ARBA00004651"/>
    </source>
</evidence>
<organism evidence="8 9">
    <name type="scientific">Nitratireductor aestuarii</name>
    <dbReference type="NCBI Taxonomy" id="1735103"/>
    <lineage>
        <taxon>Bacteria</taxon>
        <taxon>Pseudomonadati</taxon>
        <taxon>Pseudomonadota</taxon>
        <taxon>Alphaproteobacteria</taxon>
        <taxon>Hyphomicrobiales</taxon>
        <taxon>Phyllobacteriaceae</taxon>
        <taxon>Nitratireductor</taxon>
    </lineage>
</organism>
<dbReference type="Pfam" id="PF01478">
    <property type="entry name" value="Peptidase_A24"/>
    <property type="match status" value="1"/>
</dbReference>
<dbReference type="PANTHER" id="PTHR36506:SF1">
    <property type="entry name" value="PREFLAGELLIN PEPTIDASE"/>
    <property type="match status" value="1"/>
</dbReference>
<evidence type="ECO:0000259" key="7">
    <source>
        <dbReference type="Pfam" id="PF01478"/>
    </source>
</evidence>
<keyword evidence="9" id="KW-1185">Reference proteome</keyword>
<evidence type="ECO:0000256" key="3">
    <source>
        <dbReference type="ARBA" id="ARBA00022692"/>
    </source>
</evidence>
<feature type="transmembrane region" description="Helical" evidence="6">
    <location>
        <begin position="57"/>
        <end position="77"/>
    </location>
</feature>